<evidence type="ECO:0000259" key="5">
    <source>
        <dbReference type="Pfam" id="PF24519"/>
    </source>
</evidence>
<evidence type="ECO:0000259" key="4">
    <source>
        <dbReference type="Pfam" id="PF24312"/>
    </source>
</evidence>
<protein>
    <recommendedName>
        <fullName evidence="9">Nucleoporin Pom152</fullName>
    </recommendedName>
</protein>
<keyword evidence="1" id="KW-0812">Transmembrane</keyword>
<reference evidence="7 8" key="1">
    <citation type="journal article" date="2011" name="Proc. Natl. Acad. Sci. U.S.A.">
        <title>Comparative genomics of xylose-fermenting fungi for enhanced biofuel production.</title>
        <authorList>
            <person name="Wohlbach D.J."/>
            <person name="Kuo A."/>
            <person name="Sato T.K."/>
            <person name="Potts K.M."/>
            <person name="Salamov A.A."/>
            <person name="LaButti K.M."/>
            <person name="Sun H."/>
            <person name="Clum A."/>
            <person name="Pangilinan J.L."/>
            <person name="Lindquist E.A."/>
            <person name="Lucas S."/>
            <person name="Lapidus A."/>
            <person name="Jin M."/>
            <person name="Gunawan C."/>
            <person name="Balan V."/>
            <person name="Dale B.E."/>
            <person name="Jeffries T.W."/>
            <person name="Zinkel R."/>
            <person name="Barry K.W."/>
            <person name="Grigoriev I.V."/>
            <person name="Gasch A.P."/>
        </authorList>
    </citation>
    <scope>NUCLEOTIDE SEQUENCE [LARGE SCALE GENOMIC DNA]</scope>
    <source>
        <strain evidence="8">ATCC 10573 / BCRC 21748 / CBS 615 / JCM 9827 / NBRC 10315 / NRRL Y-1498 / VKM Y-70</strain>
    </source>
</reference>
<dbReference type="InterPro" id="IPR037701">
    <property type="entry name" value="Pom152"/>
</dbReference>
<feature type="domain" description="Nucleoporin POM152 ninth Ig-like" evidence="6">
    <location>
        <begin position="1108"/>
        <end position="1175"/>
    </location>
</feature>
<sequence length="1297" mass="146652">MERSGKKRVRIDDTVTEIRSARQYSPPTNRQSNPLIPVHILDEAFQRILLVSVFVLIQAWKLYDAMLLNTIADDSVVGSSLSRMTFVLKYLLIDGLFLWFLPILNLQYLSFSPLVTLLFTLILNLFNILLASKLNMSLFMVVVGPYFKSLKPSKELTVAGDAINPKVIDMDSHFKGKYTIQYLPDSLAKFNVFDLHSVCQDPEEKIPFQIPIEFNTTTDLGLLEIQYTSPENKVSQIVFQESDLHKLINKDYSHLKSNKKYVKDDYRVFYLEIPVREPGSYKISIVRDKSGTNMRYVQNEFSFAYCPGASFILPKSYASDTNNKACVGFKLDDLSMKLPLITFYGSPPLVTKIGTTINGKSNKVIDAEISLETLDTLKFNFTSQFSHKITRNSLEQEILKDPKMFNVKESSTIQFQILEIKDSLGNVKRYNPQSDSSDLRYNLNLLTKPSLRLIDMDSSKKLLVNGTKDLSFATSSNIREQLPFTAYYAYESVINPELSFNFSHKFSTFADLQKGISVSNPGIYKLLRVSGKYCECEVQPSAINLETILPPSLEIQAEPLVDNCVGMTGYNFKFNAKGSAPFTVEYSVYQNSSSGTLRPLPGPNGRIKRLLKSSSNDFDFAYKPPGEGNYVVRFEAIRDYDYYDSPTLLNEKEHTYSTYFKQRSKVSFFDRQSNGLQKTINLCKGESTRVPVYFTGSFPFTFDYSLIDKNSGKNILTKLNQKAYSRLFEIDTKDITFGGIFDVVLANVVDANSCATDFDGKEKVQIVARSDVPEISFDVKQQVSYHKIVEGDFIDIPLSTRFFKSKSGTVEFEVSNLENLNDKRTETVQVSTHMTISKPGIYKLVSFTDGKCHGKISDIEKAIHVSFHPRPQIRADADKSITQSSSTNESLLLISGCQGCKRQATVHFEGKGPFMVDYEIKFPSGKTDSRTMTSDKSKLLIDLPTDNSGLYEHRFKRIFDGLYTRSKSPDRGFKPQIISYEVLPAPSIVFEKMDVLKLCEASLSKYINELDSLSISVSGKAPFSAQIMLIGDSLEKKFTIENINGPTINLNDAVDSKNVPIWKYLKQGEYELSITQVSDSNRCEKKTQNLSTLILSISPAPDVTKFDQSKSYYCVGDHVGYDLLGEPPFTLSYEFQGTYHKAQTTNEFRRLAAKPGIIHVSSMEDSSAGKCMVNIEPSSQKYKDLEIVIHDLPSVEVNHGDYISQNIHEGDQTELKFSFTGTPPFSITYVRTLDPNVKAKRTKNSKLHKGVNKIIETQTINNIKDHEYTVMVGLEGTYEAIEVKDKYCMAKREFSYE</sequence>
<evidence type="ECO:0000259" key="6">
    <source>
        <dbReference type="Pfam" id="PF24527"/>
    </source>
</evidence>
<dbReference type="InterPro" id="IPR056543">
    <property type="entry name" value="Ig-like_POM152_9th"/>
</dbReference>
<dbReference type="Pfam" id="PF24519">
    <property type="entry name" value="Ig-like_Pom152_1"/>
    <property type="match status" value="1"/>
</dbReference>
<dbReference type="OrthoDB" id="10253254at2759"/>
<dbReference type="Pfam" id="PF24312">
    <property type="entry name" value="Ig-like_POM152"/>
    <property type="match status" value="2"/>
</dbReference>
<dbReference type="KEGG" id="cten:18245507"/>
<keyword evidence="8" id="KW-1185">Reference proteome</keyword>
<dbReference type="Pfam" id="PF24097">
    <property type="entry name" value="TMD_POM152"/>
    <property type="match status" value="1"/>
</dbReference>
<feature type="domain" description="Nucleoporin POM152 Ig-like" evidence="4">
    <location>
        <begin position="773"/>
        <end position="857"/>
    </location>
</feature>
<dbReference type="GO" id="GO:0006999">
    <property type="term" value="P:nuclear pore organization"/>
    <property type="evidence" value="ECO:0007669"/>
    <property type="project" value="TreeGrafter"/>
</dbReference>
<feature type="domain" description="Nucleoporin POM152 N-terminal transmembrane" evidence="3">
    <location>
        <begin position="43"/>
        <end position="133"/>
    </location>
</feature>
<dbReference type="EMBL" id="GL996512">
    <property type="protein sequence ID" value="EGV66003.1"/>
    <property type="molecule type" value="Genomic_DNA"/>
</dbReference>
<evidence type="ECO:0000256" key="1">
    <source>
        <dbReference type="SAM" id="Phobius"/>
    </source>
</evidence>
<name>G3AZ42_CANTC</name>
<evidence type="ECO:0000259" key="2">
    <source>
        <dbReference type="Pfam" id="PF23664"/>
    </source>
</evidence>
<feature type="domain" description="Nucleoporin POM152 immunoglobulin-like" evidence="2">
    <location>
        <begin position="549"/>
        <end position="662"/>
    </location>
</feature>
<dbReference type="GO" id="GO:0070762">
    <property type="term" value="C:nuclear pore transmembrane ring"/>
    <property type="evidence" value="ECO:0007669"/>
    <property type="project" value="TreeGrafter"/>
</dbReference>
<dbReference type="GO" id="GO:0017056">
    <property type="term" value="F:structural constituent of nuclear pore"/>
    <property type="evidence" value="ECO:0007669"/>
    <property type="project" value="InterPro"/>
</dbReference>
<feature type="transmembrane region" description="Helical" evidence="1">
    <location>
        <begin position="83"/>
        <end position="101"/>
    </location>
</feature>
<feature type="domain" description="Nucleoporin POM152 Ig-like" evidence="4">
    <location>
        <begin position="1204"/>
        <end position="1289"/>
    </location>
</feature>
<dbReference type="HOGENOM" id="CLU_002415_0_0_1"/>
<evidence type="ECO:0000259" key="3">
    <source>
        <dbReference type="Pfam" id="PF24097"/>
    </source>
</evidence>
<dbReference type="InterPro" id="IPR056541">
    <property type="entry name" value="Ig-like_POM152"/>
</dbReference>
<keyword evidence="1" id="KW-0472">Membrane</keyword>
<dbReference type="STRING" id="590646.G3AZ42"/>
<dbReference type="InterPro" id="IPR056540">
    <property type="entry name" value="TMD_POM152"/>
</dbReference>
<dbReference type="RefSeq" id="XP_006684577.1">
    <property type="nucleotide sequence ID" value="XM_006684514.1"/>
</dbReference>
<feature type="domain" description="Nucleoporin POM152 first Ig-like" evidence="5">
    <location>
        <begin position="188"/>
        <end position="301"/>
    </location>
</feature>
<feature type="domain" description="Nucleoporin POM152 immunoglobulin-like" evidence="2">
    <location>
        <begin position="903"/>
        <end position="968"/>
    </location>
</feature>
<dbReference type="PANTHER" id="PTHR28206:SF1">
    <property type="entry name" value="NUCLEOPORIN POM152"/>
    <property type="match status" value="1"/>
</dbReference>
<evidence type="ECO:0008006" key="9">
    <source>
        <dbReference type="Google" id="ProtNLM"/>
    </source>
</evidence>
<dbReference type="eggNOG" id="ENOG502QQ5B">
    <property type="taxonomic scope" value="Eukaryota"/>
</dbReference>
<dbReference type="Pfam" id="PF23664">
    <property type="entry name" value="Ig_Pom152"/>
    <property type="match status" value="2"/>
</dbReference>
<evidence type="ECO:0000313" key="8">
    <source>
        <dbReference type="Proteomes" id="UP000000707"/>
    </source>
</evidence>
<accession>G3AZ42</accession>
<proteinExistence type="predicted"/>
<dbReference type="Proteomes" id="UP000000707">
    <property type="component" value="Unassembled WGS sequence"/>
</dbReference>
<dbReference type="InterPro" id="IPR056544">
    <property type="entry name" value="Ig_POM152"/>
</dbReference>
<dbReference type="GeneID" id="18245507"/>
<dbReference type="InterPro" id="IPR056542">
    <property type="entry name" value="Ig-like_POM152_1st"/>
</dbReference>
<dbReference type="GO" id="GO:0006606">
    <property type="term" value="P:protein import into nucleus"/>
    <property type="evidence" value="ECO:0007669"/>
    <property type="project" value="TreeGrafter"/>
</dbReference>
<feature type="transmembrane region" description="Helical" evidence="1">
    <location>
        <begin position="108"/>
        <end position="130"/>
    </location>
</feature>
<keyword evidence="1" id="KW-1133">Transmembrane helix</keyword>
<gene>
    <name evidence="7" type="ORF">CANTEDRAFT_101861</name>
</gene>
<feature type="transmembrane region" description="Helical" evidence="1">
    <location>
        <begin position="44"/>
        <end position="63"/>
    </location>
</feature>
<dbReference type="PANTHER" id="PTHR28206">
    <property type="entry name" value="NUCLEOPORIN POM152"/>
    <property type="match status" value="1"/>
</dbReference>
<dbReference type="Pfam" id="PF24527">
    <property type="entry name" value="Ig-like_Pom152_9"/>
    <property type="match status" value="1"/>
</dbReference>
<organism evidence="8">
    <name type="scientific">Candida tenuis (strain ATCC 10573 / BCRC 21748 / CBS 615 / JCM 9827 / NBRC 10315 / NRRL Y-1498 / VKM Y-70)</name>
    <name type="common">Yeast</name>
    <name type="synonym">Yamadazyma tenuis</name>
    <dbReference type="NCBI Taxonomy" id="590646"/>
    <lineage>
        <taxon>Eukaryota</taxon>
        <taxon>Fungi</taxon>
        <taxon>Dikarya</taxon>
        <taxon>Ascomycota</taxon>
        <taxon>Saccharomycotina</taxon>
        <taxon>Pichiomycetes</taxon>
        <taxon>Debaryomycetaceae</taxon>
        <taxon>Yamadazyma</taxon>
    </lineage>
</organism>
<evidence type="ECO:0000313" key="7">
    <source>
        <dbReference type="EMBL" id="EGV66003.1"/>
    </source>
</evidence>